<gene>
    <name evidence="9" type="ORF">SAMN05421835_11530</name>
</gene>
<feature type="transmembrane region" description="Helical" evidence="7">
    <location>
        <begin position="310"/>
        <end position="331"/>
    </location>
</feature>
<dbReference type="OrthoDB" id="9793589at2"/>
<evidence type="ECO:0000256" key="3">
    <source>
        <dbReference type="ARBA" id="ARBA00022692"/>
    </source>
</evidence>
<dbReference type="PANTHER" id="PTHR32468:SF0">
    <property type="entry name" value="K(+)_H(+) ANTIPORTER 1"/>
    <property type="match status" value="1"/>
</dbReference>
<feature type="transmembrane region" description="Helical" evidence="7">
    <location>
        <begin position="6"/>
        <end position="28"/>
    </location>
</feature>
<feature type="transmembrane region" description="Helical" evidence="7">
    <location>
        <begin position="195"/>
        <end position="217"/>
    </location>
</feature>
<sequence length="420" mass="43064">MSGNQIAVLLLDLVGVFAVCGLLGSLVAKLGQPPVIGELLGGVLFGPTVLGPWSGVLFPDAVRPTLGAFGNVGVALFMFALGAEFDGSAVRTRLRHAWVVAAGAMLVPFALGVGTALLLPVLGVGQRGSPTAFVLFLGVALSITAFPVLARILDDRGLVRTGVGRLALTVAALCDVLAWSALAVVVAIVSGSGGHVWQVLLLVPLVVVLRFAVGPVLRLVLLRLGPRQENAVVVLLLAGALACGAATELMGLHFIFGAFVFGLLAARSGPGPLVARVRGRVLEISRFFLPVYLVVAGLQVDIAFDPASLALLGVVLFAATAGKALGAFGAAKACRLRTRPATALAVLLNTRGLTELIVLSTGLQLGVIDRRLYSVMVIMALATTAATGPALAWLARRGNRLGEDPFELEAVGVPVGGAGR</sequence>
<dbReference type="EMBL" id="FORP01000015">
    <property type="protein sequence ID" value="SFK17427.1"/>
    <property type="molecule type" value="Genomic_DNA"/>
</dbReference>
<feature type="transmembrane region" description="Helical" evidence="7">
    <location>
        <begin position="229"/>
        <end position="247"/>
    </location>
</feature>
<feature type="domain" description="Cation/H+ exchanger transmembrane" evidence="8">
    <location>
        <begin position="18"/>
        <end position="396"/>
    </location>
</feature>
<name>A0A1I3XD32_9PSEU</name>
<proteinExistence type="predicted"/>
<feature type="transmembrane region" description="Helical" evidence="7">
    <location>
        <begin position="165"/>
        <end position="189"/>
    </location>
</feature>
<feature type="transmembrane region" description="Helical" evidence="7">
    <location>
        <begin position="131"/>
        <end position="153"/>
    </location>
</feature>
<evidence type="ECO:0000256" key="1">
    <source>
        <dbReference type="ARBA" id="ARBA00004141"/>
    </source>
</evidence>
<keyword evidence="2" id="KW-0813">Transport</keyword>
<dbReference type="InterPro" id="IPR050794">
    <property type="entry name" value="CPA2_transporter"/>
</dbReference>
<organism evidence="9 10">
    <name type="scientific">Amycolatopsis sacchari</name>
    <dbReference type="NCBI Taxonomy" id="115433"/>
    <lineage>
        <taxon>Bacteria</taxon>
        <taxon>Bacillati</taxon>
        <taxon>Actinomycetota</taxon>
        <taxon>Actinomycetes</taxon>
        <taxon>Pseudonocardiales</taxon>
        <taxon>Pseudonocardiaceae</taxon>
        <taxon>Amycolatopsis</taxon>
    </lineage>
</organism>
<evidence type="ECO:0000256" key="6">
    <source>
        <dbReference type="ARBA" id="ARBA00023136"/>
    </source>
</evidence>
<evidence type="ECO:0000313" key="10">
    <source>
        <dbReference type="Proteomes" id="UP000199025"/>
    </source>
</evidence>
<dbReference type="Gene3D" id="1.20.1530.20">
    <property type="match status" value="1"/>
</dbReference>
<comment type="subcellular location">
    <subcellularLocation>
        <location evidence="1">Membrane</location>
        <topology evidence="1">Multi-pass membrane protein</topology>
    </subcellularLocation>
</comment>
<dbReference type="Pfam" id="PF00999">
    <property type="entry name" value="Na_H_Exchanger"/>
    <property type="match status" value="1"/>
</dbReference>
<dbReference type="PANTHER" id="PTHR32468">
    <property type="entry name" value="CATION/H + ANTIPORTER"/>
    <property type="match status" value="1"/>
</dbReference>
<dbReference type="GO" id="GO:0016020">
    <property type="term" value="C:membrane"/>
    <property type="evidence" value="ECO:0007669"/>
    <property type="project" value="UniProtKB-SubCell"/>
</dbReference>
<evidence type="ECO:0000256" key="2">
    <source>
        <dbReference type="ARBA" id="ARBA00022448"/>
    </source>
</evidence>
<evidence type="ECO:0000256" key="7">
    <source>
        <dbReference type="SAM" id="Phobius"/>
    </source>
</evidence>
<feature type="transmembrane region" description="Helical" evidence="7">
    <location>
        <begin position="35"/>
        <end position="54"/>
    </location>
</feature>
<keyword evidence="6 7" id="KW-0472">Membrane</keyword>
<dbReference type="Proteomes" id="UP000199025">
    <property type="component" value="Unassembled WGS sequence"/>
</dbReference>
<dbReference type="AlphaFoldDB" id="A0A1I3XD32"/>
<evidence type="ECO:0000256" key="4">
    <source>
        <dbReference type="ARBA" id="ARBA00022989"/>
    </source>
</evidence>
<keyword evidence="5" id="KW-0406">Ion transport</keyword>
<keyword evidence="4 7" id="KW-1133">Transmembrane helix</keyword>
<protein>
    <submittedName>
        <fullName evidence="9">Kef-type K+ transport system, membrane component KefB</fullName>
    </submittedName>
</protein>
<reference evidence="9 10" key="1">
    <citation type="submission" date="2016-10" db="EMBL/GenBank/DDBJ databases">
        <authorList>
            <person name="de Groot N.N."/>
        </authorList>
    </citation>
    <scope>NUCLEOTIDE SEQUENCE [LARGE SCALE GENOMIC DNA]</scope>
    <source>
        <strain evidence="9 10">DSM 44468</strain>
    </source>
</reference>
<dbReference type="GO" id="GO:1902600">
    <property type="term" value="P:proton transmembrane transport"/>
    <property type="evidence" value="ECO:0007669"/>
    <property type="project" value="InterPro"/>
</dbReference>
<feature type="transmembrane region" description="Helical" evidence="7">
    <location>
        <begin position="66"/>
        <end position="85"/>
    </location>
</feature>
<evidence type="ECO:0000256" key="5">
    <source>
        <dbReference type="ARBA" id="ARBA00023065"/>
    </source>
</evidence>
<keyword evidence="10" id="KW-1185">Reference proteome</keyword>
<accession>A0A1I3XD32</accession>
<evidence type="ECO:0000313" key="9">
    <source>
        <dbReference type="EMBL" id="SFK17427.1"/>
    </source>
</evidence>
<dbReference type="STRING" id="115433.SAMN05421835_11530"/>
<evidence type="ECO:0000259" key="8">
    <source>
        <dbReference type="Pfam" id="PF00999"/>
    </source>
</evidence>
<dbReference type="InterPro" id="IPR038770">
    <property type="entry name" value="Na+/solute_symporter_sf"/>
</dbReference>
<dbReference type="RefSeq" id="WP_091511281.1">
    <property type="nucleotide sequence ID" value="NZ_FORP01000015.1"/>
</dbReference>
<feature type="transmembrane region" description="Helical" evidence="7">
    <location>
        <begin position="97"/>
        <end position="119"/>
    </location>
</feature>
<keyword evidence="3 7" id="KW-0812">Transmembrane</keyword>
<dbReference type="InterPro" id="IPR006153">
    <property type="entry name" value="Cation/H_exchanger_TM"/>
</dbReference>
<feature type="transmembrane region" description="Helical" evidence="7">
    <location>
        <begin position="372"/>
        <end position="395"/>
    </location>
</feature>
<dbReference type="GO" id="GO:0015297">
    <property type="term" value="F:antiporter activity"/>
    <property type="evidence" value="ECO:0007669"/>
    <property type="project" value="InterPro"/>
</dbReference>